<protein>
    <submittedName>
        <fullName evidence="1">Uncharacterized protein</fullName>
    </submittedName>
</protein>
<keyword evidence="2" id="KW-1185">Reference proteome</keyword>
<name>A0AAQ3RQC7_VIGMU</name>
<proteinExistence type="predicted"/>
<gene>
    <name evidence="1" type="ORF">V8G54_026280</name>
</gene>
<dbReference type="AlphaFoldDB" id="A0AAQ3RQC7"/>
<reference evidence="1 2" key="1">
    <citation type="journal article" date="2023" name="Life. Sci Alliance">
        <title>Evolutionary insights into 3D genome organization and epigenetic landscape of Vigna mungo.</title>
        <authorList>
            <person name="Junaid A."/>
            <person name="Singh B."/>
            <person name="Bhatia S."/>
        </authorList>
    </citation>
    <scope>NUCLEOTIDE SEQUENCE [LARGE SCALE GENOMIC DNA]</scope>
    <source>
        <strain evidence="1">Urdbean</strain>
    </source>
</reference>
<dbReference type="EMBL" id="CP144693">
    <property type="protein sequence ID" value="WVZ00211.1"/>
    <property type="molecule type" value="Genomic_DNA"/>
</dbReference>
<dbReference type="Proteomes" id="UP001374535">
    <property type="component" value="Chromosome 8"/>
</dbReference>
<accession>A0AAQ3RQC7</accession>
<organism evidence="1 2">
    <name type="scientific">Vigna mungo</name>
    <name type="common">Black gram</name>
    <name type="synonym">Phaseolus mungo</name>
    <dbReference type="NCBI Taxonomy" id="3915"/>
    <lineage>
        <taxon>Eukaryota</taxon>
        <taxon>Viridiplantae</taxon>
        <taxon>Streptophyta</taxon>
        <taxon>Embryophyta</taxon>
        <taxon>Tracheophyta</taxon>
        <taxon>Spermatophyta</taxon>
        <taxon>Magnoliopsida</taxon>
        <taxon>eudicotyledons</taxon>
        <taxon>Gunneridae</taxon>
        <taxon>Pentapetalae</taxon>
        <taxon>rosids</taxon>
        <taxon>fabids</taxon>
        <taxon>Fabales</taxon>
        <taxon>Fabaceae</taxon>
        <taxon>Papilionoideae</taxon>
        <taxon>50 kb inversion clade</taxon>
        <taxon>NPAAA clade</taxon>
        <taxon>indigoferoid/millettioid clade</taxon>
        <taxon>Phaseoleae</taxon>
        <taxon>Vigna</taxon>
    </lineage>
</organism>
<sequence>MKTETCNYHYQDQREALRAIIRFCPPGKYETFGDFASVEAISLDASILLSSISPIPAEAVASEISFAASLSPSARIIAARRSCSAFITTNLDRSASCCATCFCSTARENSLP</sequence>
<evidence type="ECO:0000313" key="1">
    <source>
        <dbReference type="EMBL" id="WVZ00211.1"/>
    </source>
</evidence>
<evidence type="ECO:0000313" key="2">
    <source>
        <dbReference type="Proteomes" id="UP001374535"/>
    </source>
</evidence>